<feature type="signal peptide" evidence="1">
    <location>
        <begin position="1"/>
        <end position="18"/>
    </location>
</feature>
<dbReference type="CDD" id="cd01822">
    <property type="entry name" value="Lysophospholipase_L1_like"/>
    <property type="match status" value="1"/>
</dbReference>
<dbReference type="EMBL" id="JAZHOG010000002">
    <property type="protein sequence ID" value="MEJ8566704.1"/>
    <property type="molecule type" value="Genomic_DNA"/>
</dbReference>
<reference evidence="3 4" key="1">
    <citation type="submission" date="2024-02" db="EMBL/GenBank/DDBJ databases">
        <title>A novel Wenzhouxiangellaceae bacterium, isolated from coastal sediments.</title>
        <authorList>
            <person name="Du Z.-J."/>
            <person name="Ye Y.-Q."/>
            <person name="Zhang X.-Y."/>
        </authorList>
    </citation>
    <scope>NUCLEOTIDE SEQUENCE [LARGE SCALE GENOMIC DNA]</scope>
    <source>
        <strain evidence="3 4">CH-27</strain>
    </source>
</reference>
<evidence type="ECO:0000259" key="2">
    <source>
        <dbReference type="Pfam" id="PF13472"/>
    </source>
</evidence>
<dbReference type="Gene3D" id="3.40.50.1110">
    <property type="entry name" value="SGNH hydrolase"/>
    <property type="match status" value="1"/>
</dbReference>
<dbReference type="GO" id="GO:0004622">
    <property type="term" value="F:phosphatidylcholine lysophospholipase activity"/>
    <property type="evidence" value="ECO:0007669"/>
    <property type="project" value="TreeGrafter"/>
</dbReference>
<evidence type="ECO:0000313" key="3">
    <source>
        <dbReference type="EMBL" id="MEJ8566704.1"/>
    </source>
</evidence>
<evidence type="ECO:0000313" key="4">
    <source>
        <dbReference type="Proteomes" id="UP001359886"/>
    </source>
</evidence>
<keyword evidence="1" id="KW-0732">Signal</keyword>
<feature type="chain" id="PRO_5043768423" evidence="1">
    <location>
        <begin position="19"/>
        <end position="205"/>
    </location>
</feature>
<proteinExistence type="predicted"/>
<dbReference type="Proteomes" id="UP001359886">
    <property type="component" value="Unassembled WGS sequence"/>
</dbReference>
<comment type="caution">
    <text evidence="3">The sequence shown here is derived from an EMBL/GenBank/DDBJ whole genome shotgun (WGS) entry which is preliminary data.</text>
</comment>
<feature type="domain" description="SGNH hydrolase-type esterase" evidence="2">
    <location>
        <begin position="29"/>
        <end position="187"/>
    </location>
</feature>
<organism evidence="3 4">
    <name type="scientific">Elongatibacter sediminis</name>
    <dbReference type="NCBI Taxonomy" id="3119006"/>
    <lineage>
        <taxon>Bacteria</taxon>
        <taxon>Pseudomonadati</taxon>
        <taxon>Pseudomonadota</taxon>
        <taxon>Gammaproteobacteria</taxon>
        <taxon>Chromatiales</taxon>
        <taxon>Wenzhouxiangellaceae</taxon>
        <taxon>Elongatibacter</taxon>
    </lineage>
</organism>
<dbReference type="PANTHER" id="PTHR30383">
    <property type="entry name" value="THIOESTERASE 1/PROTEASE 1/LYSOPHOSPHOLIPASE L1"/>
    <property type="match status" value="1"/>
</dbReference>
<dbReference type="SUPFAM" id="SSF52266">
    <property type="entry name" value="SGNH hydrolase"/>
    <property type="match status" value="1"/>
</dbReference>
<gene>
    <name evidence="3" type="ORF">V3330_03600</name>
</gene>
<name>A0AAW9RCR3_9GAMM</name>
<dbReference type="InterPro" id="IPR051532">
    <property type="entry name" value="Ester_Hydrolysis_Enzymes"/>
</dbReference>
<protein>
    <submittedName>
        <fullName evidence="3">Arylesterase</fullName>
    </submittedName>
</protein>
<dbReference type="InterPro" id="IPR013830">
    <property type="entry name" value="SGNH_hydro"/>
</dbReference>
<accession>A0AAW9RCR3</accession>
<dbReference type="PANTHER" id="PTHR30383:SF24">
    <property type="entry name" value="THIOESTERASE 1_PROTEASE 1_LYSOPHOSPHOLIPASE L1"/>
    <property type="match status" value="1"/>
</dbReference>
<evidence type="ECO:0000256" key="1">
    <source>
        <dbReference type="SAM" id="SignalP"/>
    </source>
</evidence>
<keyword evidence="4" id="KW-1185">Reference proteome</keyword>
<dbReference type="RefSeq" id="WP_354694026.1">
    <property type="nucleotide sequence ID" value="NZ_JAZHOG010000002.1"/>
</dbReference>
<sequence>MRCIILALFLVAAWPVSASDDAEDCLVLILGDSLSAAYGMEQSESWPALLSGRLQQDGYRCRVFNSSITGDTTQGGLARLPRLLEAHHPDAVIIELGGNDGLRGLPLDVTESNLRSMITLSHEAGANIILAGVQLPPNYGRTYTERFRAMYPELAEEFGIALIPFILEGVALDPELMQDDGIHPNARAQPRILDIVWQRLRPLLH</sequence>
<dbReference type="AlphaFoldDB" id="A0AAW9RCR3"/>
<dbReference type="Pfam" id="PF13472">
    <property type="entry name" value="Lipase_GDSL_2"/>
    <property type="match status" value="1"/>
</dbReference>
<dbReference type="InterPro" id="IPR036514">
    <property type="entry name" value="SGNH_hydro_sf"/>
</dbReference>